<evidence type="ECO:0000256" key="3">
    <source>
        <dbReference type="SAM" id="Phobius"/>
    </source>
</evidence>
<keyword evidence="7" id="KW-1185">Reference proteome</keyword>
<dbReference type="eggNOG" id="KOG0448">
    <property type="taxonomic scope" value="Eukaryota"/>
</dbReference>
<evidence type="ECO:0008006" key="8">
    <source>
        <dbReference type="Google" id="ProtNLM"/>
    </source>
</evidence>
<comment type="caution">
    <text evidence="6">The sequence shown here is derived from an EMBL/GenBank/DDBJ whole genome shotgun (WGS) entry which is preliminary data.</text>
</comment>
<dbReference type="OrthoDB" id="422720at2759"/>
<dbReference type="CDD" id="cd09912">
    <property type="entry name" value="DLP_2"/>
    <property type="match status" value="1"/>
</dbReference>
<feature type="transmembrane region" description="Helical" evidence="3">
    <location>
        <begin position="731"/>
        <end position="750"/>
    </location>
</feature>
<dbReference type="Proteomes" id="UP000007264">
    <property type="component" value="Unassembled WGS sequence"/>
</dbReference>
<dbReference type="PANTHER" id="PTHR43681">
    <property type="entry name" value="TRANSMEMBRANE GTPASE FZO"/>
    <property type="match status" value="1"/>
</dbReference>
<dbReference type="EMBL" id="AGSI01000012">
    <property type="protein sequence ID" value="EIE21598.1"/>
    <property type="molecule type" value="Genomic_DNA"/>
</dbReference>
<dbReference type="InterPro" id="IPR051943">
    <property type="entry name" value="TRAFAC_Dynamin-like_GTPase"/>
</dbReference>
<protein>
    <recommendedName>
        <fullName evidence="8">G domain-containing protein</fullName>
    </recommendedName>
</protein>
<evidence type="ECO:0000313" key="6">
    <source>
        <dbReference type="EMBL" id="EIE21598.1"/>
    </source>
</evidence>
<dbReference type="SUPFAM" id="SSF51391">
    <property type="entry name" value="Thiamin phosphate synthase"/>
    <property type="match status" value="1"/>
</dbReference>
<dbReference type="Pfam" id="PF01926">
    <property type="entry name" value="MMR_HSR1"/>
    <property type="match status" value="1"/>
</dbReference>
<evidence type="ECO:0000259" key="5">
    <source>
        <dbReference type="Pfam" id="PF02581"/>
    </source>
</evidence>
<keyword evidence="1" id="KW-0175">Coiled coil</keyword>
<dbReference type="GO" id="GO:0010027">
    <property type="term" value="P:thylakoid membrane organization"/>
    <property type="evidence" value="ECO:0007669"/>
    <property type="project" value="TreeGrafter"/>
</dbReference>
<dbReference type="Pfam" id="PF02581">
    <property type="entry name" value="TMP-TENI"/>
    <property type="match status" value="1"/>
</dbReference>
<keyword evidence="3" id="KW-0812">Transmembrane</keyword>
<evidence type="ECO:0000256" key="1">
    <source>
        <dbReference type="SAM" id="Coils"/>
    </source>
</evidence>
<feature type="transmembrane region" description="Helical" evidence="3">
    <location>
        <begin position="702"/>
        <end position="725"/>
    </location>
</feature>
<reference evidence="6 7" key="1">
    <citation type="journal article" date="2012" name="Genome Biol.">
        <title>The genome of the polar eukaryotic microalga coccomyxa subellipsoidea reveals traits of cold adaptation.</title>
        <authorList>
            <person name="Blanc G."/>
            <person name="Agarkova I."/>
            <person name="Grimwood J."/>
            <person name="Kuo A."/>
            <person name="Brueggeman A."/>
            <person name="Dunigan D."/>
            <person name="Gurnon J."/>
            <person name="Ladunga I."/>
            <person name="Lindquist E."/>
            <person name="Lucas S."/>
            <person name="Pangilinan J."/>
            <person name="Proschold T."/>
            <person name="Salamov A."/>
            <person name="Schmutz J."/>
            <person name="Weeks D."/>
            <person name="Yamada T."/>
            <person name="Claverie J.M."/>
            <person name="Grigoriev I."/>
            <person name="Van Etten J."/>
            <person name="Lomsadze A."/>
            <person name="Borodovsky M."/>
        </authorList>
    </citation>
    <scope>NUCLEOTIDE SEQUENCE [LARGE SCALE GENOMIC DNA]</scope>
    <source>
        <strain evidence="6 7">C-169</strain>
    </source>
</reference>
<dbReference type="Gene3D" id="3.20.20.70">
    <property type="entry name" value="Aldolase class I"/>
    <property type="match status" value="1"/>
</dbReference>
<name>I0YT79_COCSC</name>
<evidence type="ECO:0000259" key="4">
    <source>
        <dbReference type="Pfam" id="PF01926"/>
    </source>
</evidence>
<keyword evidence="3" id="KW-0472">Membrane</keyword>
<organism evidence="6 7">
    <name type="scientific">Coccomyxa subellipsoidea (strain C-169)</name>
    <name type="common">Green microalga</name>
    <dbReference type="NCBI Taxonomy" id="574566"/>
    <lineage>
        <taxon>Eukaryota</taxon>
        <taxon>Viridiplantae</taxon>
        <taxon>Chlorophyta</taxon>
        <taxon>core chlorophytes</taxon>
        <taxon>Trebouxiophyceae</taxon>
        <taxon>Trebouxiophyceae incertae sedis</taxon>
        <taxon>Coccomyxaceae</taxon>
        <taxon>Coccomyxa</taxon>
        <taxon>Coccomyxa subellipsoidea</taxon>
    </lineage>
</organism>
<sequence length="832" mass="89352">MIFPRSQLRTHTCLLSPGRSTGVHSSISRCPLGAVGGPQQRPALCSRGCRKRWQASRIAGVAVAASSRVTVFPAGKKQAKVALPACILVLTAADVVERRQELTQSIGDAIAAGATGVLLEDDDGTGGAQLYEAAIVLKDVLRGRAVLLIQDRTDIVAAAEADGVVLSSRGVPTVVARRSLPDNANLVGRKVATGHEAVRAAADGASLVILESGSGRAVADAAVIQEAKTQQGGNVPVIAALSKEEPVSKEAASDLMPQRAYFYGTLCPRLMTDIISLVQEVVPSMEEVGLLRDALKQLDQPFLMVVVGEFNSGKSTVINALLGRRFLAEGILPTTNEISVLKFRSSHCHTPLCAASFGFLRMLACSQVRYLPAALLRDLNIVDTPGTNVILERQQRLTEEYVPRADMVLFTMSADRPFTDSEVRFLKYIRQWGKKVVFLVNKVDILSGGDEVEEVAQFVSDNARRVLGVDAAKVLPVSARAALQAKLDATSSRNGFFGEASALHRSSPLETLDEEALARSGQWGESRFGELERFMVDFLVGGGAAGESLRLKLQTPLFVADALLEAARQQLSSELSTAEQEAEAVASVQGQLRAFRREMEADGTAQRAECRRLVATAVRRARELVDDVLQLSNREALSAYAARRQWREQREAVAAQAKDANADGEAGEGDAEESGSDTAVAALMRFEPKAAALVLEEEIREAVLSSVSSAVGAGLVGVVLTWILPTTLEDVLAIVLTGLAGYVALLNLPLRRAEAKAKLERVANNFIQEVEDRLKAELESSLDACTAEVNAFIKPLEEATLAVVERVRDSEIRRAVLADELEQLKQRAASVE</sequence>
<dbReference type="PANTHER" id="PTHR43681:SF1">
    <property type="entry name" value="SARCALUMENIN"/>
    <property type="match status" value="1"/>
</dbReference>
<gene>
    <name evidence="6" type="ORF">COCSUDRAFT_30102</name>
</gene>
<dbReference type="InterPro" id="IPR013785">
    <property type="entry name" value="Aldolase_TIM"/>
</dbReference>
<dbReference type="GeneID" id="17039582"/>
<accession>I0YT79</accession>
<evidence type="ECO:0000313" key="7">
    <source>
        <dbReference type="Proteomes" id="UP000007264"/>
    </source>
</evidence>
<dbReference type="InterPro" id="IPR027417">
    <property type="entry name" value="P-loop_NTPase"/>
</dbReference>
<dbReference type="InterPro" id="IPR036206">
    <property type="entry name" value="ThiamineP_synth_sf"/>
</dbReference>
<evidence type="ECO:0000256" key="2">
    <source>
        <dbReference type="SAM" id="MobiDB-lite"/>
    </source>
</evidence>
<dbReference type="InterPro" id="IPR022998">
    <property type="entry name" value="ThiamineP_synth_TenI"/>
</dbReference>
<feature type="region of interest" description="Disordered" evidence="2">
    <location>
        <begin position="653"/>
        <end position="674"/>
    </location>
</feature>
<feature type="domain" description="G" evidence="4">
    <location>
        <begin position="304"/>
        <end position="442"/>
    </location>
</feature>
<dbReference type="KEGG" id="csl:COCSUDRAFT_30102"/>
<proteinExistence type="predicted"/>
<dbReference type="CDD" id="cd00564">
    <property type="entry name" value="TMP_TenI"/>
    <property type="match status" value="1"/>
</dbReference>
<dbReference type="GO" id="GO:0009228">
    <property type="term" value="P:thiamine biosynthetic process"/>
    <property type="evidence" value="ECO:0007669"/>
    <property type="project" value="UniProtKB-KW"/>
</dbReference>
<feature type="compositionally biased region" description="Acidic residues" evidence="2">
    <location>
        <begin position="665"/>
        <end position="674"/>
    </location>
</feature>
<keyword evidence="3" id="KW-1133">Transmembrane helix</keyword>
<dbReference type="Gene3D" id="3.40.50.300">
    <property type="entry name" value="P-loop containing nucleotide triphosphate hydrolases"/>
    <property type="match status" value="1"/>
</dbReference>
<dbReference type="GO" id="GO:0031969">
    <property type="term" value="C:chloroplast membrane"/>
    <property type="evidence" value="ECO:0007669"/>
    <property type="project" value="TreeGrafter"/>
</dbReference>
<dbReference type="RefSeq" id="XP_005646142.1">
    <property type="nucleotide sequence ID" value="XM_005646085.1"/>
</dbReference>
<dbReference type="GO" id="GO:0005525">
    <property type="term" value="F:GTP binding"/>
    <property type="evidence" value="ECO:0007669"/>
    <property type="project" value="InterPro"/>
</dbReference>
<feature type="domain" description="Thiamine phosphate synthase/TenI" evidence="5">
    <location>
        <begin position="95"/>
        <end position="208"/>
    </location>
</feature>
<feature type="coiled-coil region" evidence="1">
    <location>
        <begin position="561"/>
        <end position="588"/>
    </location>
</feature>
<dbReference type="AlphaFoldDB" id="I0YT79"/>
<dbReference type="STRING" id="574566.I0YT79"/>
<dbReference type="SUPFAM" id="SSF52540">
    <property type="entry name" value="P-loop containing nucleoside triphosphate hydrolases"/>
    <property type="match status" value="1"/>
</dbReference>
<dbReference type="InterPro" id="IPR006073">
    <property type="entry name" value="GTP-bd"/>
</dbReference>